<reference evidence="2 3" key="1">
    <citation type="submission" date="2018-06" db="EMBL/GenBank/DDBJ databases">
        <title>Complete Genomes of Monosporascus.</title>
        <authorList>
            <person name="Robinson A.J."/>
            <person name="Natvig D.O."/>
        </authorList>
    </citation>
    <scope>NUCLEOTIDE SEQUENCE [LARGE SCALE GENOMIC DNA]</scope>
    <source>
        <strain evidence="2 3">CBS 110550</strain>
    </source>
</reference>
<name>A0A4Q4TE81_9PEZI</name>
<comment type="caution">
    <text evidence="2">The sequence shown here is derived from an EMBL/GenBank/DDBJ whole genome shotgun (WGS) entry which is preliminary data.</text>
</comment>
<protein>
    <recommendedName>
        <fullName evidence="1">Clr5 domain-containing protein</fullName>
    </recommendedName>
</protein>
<dbReference type="EMBL" id="QJNU01000184">
    <property type="protein sequence ID" value="RYP05055.1"/>
    <property type="molecule type" value="Genomic_DNA"/>
</dbReference>
<dbReference type="Proteomes" id="UP000293360">
    <property type="component" value="Unassembled WGS sequence"/>
</dbReference>
<dbReference type="PANTHER" id="PTHR38788">
    <property type="entry name" value="CLR5 DOMAIN-CONTAINING PROTEIN"/>
    <property type="match status" value="1"/>
</dbReference>
<feature type="domain" description="Clr5" evidence="1">
    <location>
        <begin position="13"/>
        <end position="63"/>
    </location>
</feature>
<organism evidence="2 3">
    <name type="scientific">Monosporascus ibericus</name>
    <dbReference type="NCBI Taxonomy" id="155417"/>
    <lineage>
        <taxon>Eukaryota</taxon>
        <taxon>Fungi</taxon>
        <taxon>Dikarya</taxon>
        <taxon>Ascomycota</taxon>
        <taxon>Pezizomycotina</taxon>
        <taxon>Sordariomycetes</taxon>
        <taxon>Xylariomycetidae</taxon>
        <taxon>Xylariales</taxon>
        <taxon>Xylariales incertae sedis</taxon>
        <taxon>Monosporascus</taxon>
    </lineage>
</organism>
<evidence type="ECO:0000313" key="2">
    <source>
        <dbReference type="EMBL" id="RYP05055.1"/>
    </source>
</evidence>
<dbReference type="STRING" id="155417.A0A4Q4TE81"/>
<dbReference type="InterPro" id="IPR025676">
    <property type="entry name" value="Clr5_dom"/>
</dbReference>
<sequence>MSGANPPHKWATQYDWDGQRETISRLYWDESRPLTEVMEIMRSQHNFYATGRMYKFRFKKWGLIKNLKADQDEQIRVQAANGAVAAVPLIRGRLPGSKKLKRYITQLGPETVPESAIHASCVRTPASKVQDGMSRSLVALQQGSSSPRLSISGSLNPPDDVRFTQQSLRAVLDYTTNRVHKGIWDVSGDPYEAADHADNWHNKIFQATGMIQRGKLKEGFRLLNICYRNYTNELDTEHPLLIIETYTSVLHLAKIQYDLAQSLVRYIAGLCKIRLGPAHPFTRFWSSLQAMGVEQIRQAVGVIKNAQFDIFEAYFRPAAEFLIIQNVDSARTLHEAGCIPLSTAEAIISRTIQQRRLDTQRPGADDFICWAKLIIALLLIRNARFGPARAVIDDVGAHMHLPDASNEISLFTSYEYRSIRVHLLRGVGAPHAEMVAALRERLDFCLRTVGPGHHYTTRAFAELDELHRQTGEVEAAERLREDFDFAAQWEAVCRKEEQQAACTSEKKNSC</sequence>
<dbReference type="PANTHER" id="PTHR38788:SF3">
    <property type="entry name" value="CLR5 DOMAIN-CONTAINING PROTEIN"/>
    <property type="match status" value="1"/>
</dbReference>
<keyword evidence="3" id="KW-1185">Reference proteome</keyword>
<dbReference type="Pfam" id="PF14420">
    <property type="entry name" value="Clr5"/>
    <property type="match status" value="1"/>
</dbReference>
<dbReference type="AlphaFoldDB" id="A0A4Q4TE81"/>
<dbReference type="OrthoDB" id="5308957at2759"/>
<accession>A0A4Q4TE81</accession>
<evidence type="ECO:0000313" key="3">
    <source>
        <dbReference type="Proteomes" id="UP000293360"/>
    </source>
</evidence>
<evidence type="ECO:0000259" key="1">
    <source>
        <dbReference type="Pfam" id="PF14420"/>
    </source>
</evidence>
<gene>
    <name evidence="2" type="ORF">DL764_004074</name>
</gene>
<proteinExistence type="predicted"/>